<comment type="catalytic activity">
    <reaction evidence="1">
        <text>ATP + protein L-histidine = ADP + protein N-phospho-L-histidine.</text>
        <dbReference type="EC" id="2.7.13.3"/>
    </reaction>
</comment>
<dbReference type="SMART" id="SM00387">
    <property type="entry name" value="HATPase_c"/>
    <property type="match status" value="1"/>
</dbReference>
<feature type="transmembrane region" description="Helical" evidence="10">
    <location>
        <begin position="38"/>
        <end position="54"/>
    </location>
</feature>
<keyword evidence="10" id="KW-0472">Membrane</keyword>
<feature type="coiled-coil region" evidence="9">
    <location>
        <begin position="164"/>
        <end position="191"/>
    </location>
</feature>
<feature type="domain" description="Histidine kinase" evidence="11">
    <location>
        <begin position="214"/>
        <end position="398"/>
    </location>
</feature>
<dbReference type="Pfam" id="PF07730">
    <property type="entry name" value="HisKA_3"/>
    <property type="match status" value="1"/>
</dbReference>
<dbReference type="InterPro" id="IPR005467">
    <property type="entry name" value="His_kinase_dom"/>
</dbReference>
<keyword evidence="4" id="KW-0808">Transferase</keyword>
<dbReference type="InterPro" id="IPR036890">
    <property type="entry name" value="HATPase_C_sf"/>
</dbReference>
<keyword evidence="5" id="KW-0547">Nucleotide-binding</keyword>
<evidence type="ECO:0000256" key="6">
    <source>
        <dbReference type="ARBA" id="ARBA00022777"/>
    </source>
</evidence>
<reference evidence="12 13" key="1">
    <citation type="journal article" date="2014" name="Int. J. Syst. Evol. Microbiol.">
        <title>Complete genome sequence of Corynebacterium casei LMG S-19264T (=DSM 44701T), isolated from a smear-ripened cheese.</title>
        <authorList>
            <consortium name="US DOE Joint Genome Institute (JGI-PGF)"/>
            <person name="Walter F."/>
            <person name="Albersmeier A."/>
            <person name="Kalinowski J."/>
            <person name="Ruckert C."/>
        </authorList>
    </citation>
    <scope>NUCLEOTIDE SEQUENCE [LARGE SCALE GENOMIC DNA]</scope>
    <source>
        <strain evidence="12 13">CGMCC 1.15286</strain>
    </source>
</reference>
<evidence type="ECO:0000313" key="12">
    <source>
        <dbReference type="EMBL" id="GGG54295.1"/>
    </source>
</evidence>
<dbReference type="Gene3D" id="1.20.5.1930">
    <property type="match status" value="1"/>
</dbReference>
<evidence type="ECO:0000256" key="9">
    <source>
        <dbReference type="SAM" id="Coils"/>
    </source>
</evidence>
<evidence type="ECO:0000256" key="7">
    <source>
        <dbReference type="ARBA" id="ARBA00022840"/>
    </source>
</evidence>
<evidence type="ECO:0000256" key="8">
    <source>
        <dbReference type="ARBA" id="ARBA00023012"/>
    </source>
</evidence>
<organism evidence="12 13">
    <name type="scientific">Paenibacillus radicis</name>
    <name type="common">ex Gao et al. 2016</name>
    <dbReference type="NCBI Taxonomy" id="1737354"/>
    <lineage>
        <taxon>Bacteria</taxon>
        <taxon>Bacillati</taxon>
        <taxon>Bacillota</taxon>
        <taxon>Bacilli</taxon>
        <taxon>Bacillales</taxon>
        <taxon>Paenibacillaceae</taxon>
        <taxon>Paenibacillus</taxon>
    </lineage>
</organism>
<dbReference type="PROSITE" id="PS50109">
    <property type="entry name" value="HIS_KIN"/>
    <property type="match status" value="1"/>
</dbReference>
<dbReference type="Gene3D" id="3.30.565.10">
    <property type="entry name" value="Histidine kinase-like ATPase, C-terminal domain"/>
    <property type="match status" value="1"/>
</dbReference>
<protein>
    <recommendedName>
        <fullName evidence="2">histidine kinase</fullName>
        <ecNumber evidence="2">2.7.13.3</ecNumber>
    </recommendedName>
</protein>
<evidence type="ECO:0000256" key="3">
    <source>
        <dbReference type="ARBA" id="ARBA00022553"/>
    </source>
</evidence>
<accession>A0A917GQH6</accession>
<keyword evidence="6 12" id="KW-0418">Kinase</keyword>
<sequence length="410" mass="45760">MTIMFKLIKQHSRKMILSIILLCIMAETSIPKHPAAGIIPAVAASLIYLTVLWLPDKRFRPRTRSVIVIGTWLLMALYCIWFDAWGTAIAFSFFMTGYTAFRFPFVMSVGQTALFIAGNAIVFYMHDETFNNILLYSVMHAGVYLLLWNARMRRDTNLANKRHYEELQSVYAELEQAHAKLQHTHQELEDATVHLLRYAVVEERSRISRDLHDSIGHGLTSVIVQLQALPYMMKMDAAEAERSLQTVLEVARRCLQDVRSVVRQMAVDEAGLGLVALESLVKQVREQASLSIELFAAEPAAEWPVEVSELLYRVLQEALTNVIRHAEASRVDIAISDEAGHLTMIVTDNGTWTESSSLTSGFGMASMEARCERAGGALRIEQAASHGMRLIVQVPLAGAAGEAGGERVNE</sequence>
<dbReference type="PANTHER" id="PTHR24421:SF10">
    <property type="entry name" value="NITRATE_NITRITE SENSOR PROTEIN NARQ"/>
    <property type="match status" value="1"/>
</dbReference>
<keyword evidence="7" id="KW-0067">ATP-binding</keyword>
<keyword evidence="3" id="KW-0597">Phosphoprotein</keyword>
<feature type="transmembrane region" description="Helical" evidence="10">
    <location>
        <begin position="66"/>
        <end position="93"/>
    </location>
</feature>
<comment type="caution">
    <text evidence="12">The sequence shown here is derived from an EMBL/GenBank/DDBJ whole genome shotgun (WGS) entry which is preliminary data.</text>
</comment>
<dbReference type="Proteomes" id="UP000600247">
    <property type="component" value="Unassembled WGS sequence"/>
</dbReference>
<gene>
    <name evidence="12" type="primary">yxjM</name>
    <name evidence="12" type="ORF">GCM10010918_03900</name>
</gene>
<dbReference type="InterPro" id="IPR011712">
    <property type="entry name" value="Sig_transdc_His_kin_sub3_dim/P"/>
</dbReference>
<dbReference type="EMBL" id="BMHY01000001">
    <property type="protein sequence ID" value="GGG54295.1"/>
    <property type="molecule type" value="Genomic_DNA"/>
</dbReference>
<evidence type="ECO:0000256" key="5">
    <source>
        <dbReference type="ARBA" id="ARBA00022741"/>
    </source>
</evidence>
<dbReference type="EC" id="2.7.13.3" evidence="2"/>
<evidence type="ECO:0000256" key="2">
    <source>
        <dbReference type="ARBA" id="ARBA00012438"/>
    </source>
</evidence>
<dbReference type="GO" id="GO:0046983">
    <property type="term" value="F:protein dimerization activity"/>
    <property type="evidence" value="ECO:0007669"/>
    <property type="project" value="InterPro"/>
</dbReference>
<dbReference type="PANTHER" id="PTHR24421">
    <property type="entry name" value="NITRATE/NITRITE SENSOR PROTEIN NARX-RELATED"/>
    <property type="match status" value="1"/>
</dbReference>
<name>A0A917GQH6_9BACL</name>
<keyword evidence="13" id="KW-1185">Reference proteome</keyword>
<dbReference type="InterPro" id="IPR003594">
    <property type="entry name" value="HATPase_dom"/>
</dbReference>
<proteinExistence type="predicted"/>
<dbReference type="InterPro" id="IPR050482">
    <property type="entry name" value="Sensor_HK_TwoCompSys"/>
</dbReference>
<dbReference type="GO" id="GO:0016020">
    <property type="term" value="C:membrane"/>
    <property type="evidence" value="ECO:0007669"/>
    <property type="project" value="InterPro"/>
</dbReference>
<keyword evidence="9" id="KW-0175">Coiled coil</keyword>
<dbReference type="CDD" id="cd16917">
    <property type="entry name" value="HATPase_UhpB-NarQ-NarX-like"/>
    <property type="match status" value="1"/>
</dbReference>
<feature type="transmembrane region" description="Helical" evidence="10">
    <location>
        <begin position="105"/>
        <end position="126"/>
    </location>
</feature>
<evidence type="ECO:0000313" key="13">
    <source>
        <dbReference type="Proteomes" id="UP000600247"/>
    </source>
</evidence>
<evidence type="ECO:0000256" key="1">
    <source>
        <dbReference type="ARBA" id="ARBA00000085"/>
    </source>
</evidence>
<dbReference type="GO" id="GO:0005524">
    <property type="term" value="F:ATP binding"/>
    <property type="evidence" value="ECO:0007669"/>
    <property type="project" value="UniProtKB-KW"/>
</dbReference>
<evidence type="ECO:0000256" key="4">
    <source>
        <dbReference type="ARBA" id="ARBA00022679"/>
    </source>
</evidence>
<dbReference type="AlphaFoldDB" id="A0A917GQH6"/>
<feature type="transmembrane region" description="Helical" evidence="10">
    <location>
        <begin position="133"/>
        <end position="150"/>
    </location>
</feature>
<keyword evidence="10" id="KW-1133">Transmembrane helix</keyword>
<dbReference type="Pfam" id="PF02518">
    <property type="entry name" value="HATPase_c"/>
    <property type="match status" value="1"/>
</dbReference>
<dbReference type="SUPFAM" id="SSF55874">
    <property type="entry name" value="ATPase domain of HSP90 chaperone/DNA topoisomerase II/histidine kinase"/>
    <property type="match status" value="1"/>
</dbReference>
<keyword evidence="8" id="KW-0902">Two-component regulatory system</keyword>
<keyword evidence="10" id="KW-0812">Transmembrane</keyword>
<evidence type="ECO:0000256" key="10">
    <source>
        <dbReference type="SAM" id="Phobius"/>
    </source>
</evidence>
<evidence type="ECO:0000259" key="11">
    <source>
        <dbReference type="PROSITE" id="PS50109"/>
    </source>
</evidence>
<dbReference type="GO" id="GO:0000155">
    <property type="term" value="F:phosphorelay sensor kinase activity"/>
    <property type="evidence" value="ECO:0007669"/>
    <property type="project" value="InterPro"/>
</dbReference>